<evidence type="ECO:0000256" key="1">
    <source>
        <dbReference type="SAM" id="Phobius"/>
    </source>
</evidence>
<sequence length="135" mass="14921">MTKGATFLHVRPFFWLLLAIACAITITLAVLVKTDPPASMQVHLEQQQPLVNETTGLKVYLTDTQGLPIQQAQAMVSTNMTNMDMGENLQPLMPKGDGSYETLFRPSMSGPWSLTITVHAHGFEPLHQTIFVQVV</sequence>
<reference evidence="3 4" key="1">
    <citation type="submission" date="2019-01" db="EMBL/GenBank/DDBJ databases">
        <title>Ktedonosporobacter rubrisoli SCAWS-G2.</title>
        <authorList>
            <person name="Huang Y."/>
            <person name="Yan B."/>
        </authorList>
    </citation>
    <scope>NUCLEOTIDE SEQUENCE [LARGE SCALE GENOMIC DNA]</scope>
    <source>
        <strain evidence="3 4">SCAWS-G2</strain>
    </source>
</reference>
<dbReference type="Pfam" id="PF13115">
    <property type="entry name" value="YtkA"/>
    <property type="match status" value="1"/>
</dbReference>
<dbReference type="RefSeq" id="WP_129889985.1">
    <property type="nucleotide sequence ID" value="NZ_CP035758.1"/>
</dbReference>
<keyword evidence="1" id="KW-1133">Transmembrane helix</keyword>
<keyword evidence="1" id="KW-0472">Membrane</keyword>
<dbReference type="AlphaFoldDB" id="A0A4P6JUG7"/>
<accession>A0A4P6JUG7</accession>
<keyword evidence="1" id="KW-0812">Transmembrane</keyword>
<feature type="domain" description="YtkA-like" evidence="2">
    <location>
        <begin position="39"/>
        <end position="116"/>
    </location>
</feature>
<protein>
    <recommendedName>
        <fullName evidence="2">YtkA-like domain-containing protein</fullName>
    </recommendedName>
</protein>
<name>A0A4P6JUG7_KTERU</name>
<evidence type="ECO:0000313" key="3">
    <source>
        <dbReference type="EMBL" id="QBD78932.1"/>
    </source>
</evidence>
<dbReference type="Gene3D" id="2.60.40.10">
    <property type="entry name" value="Immunoglobulins"/>
    <property type="match status" value="1"/>
</dbReference>
<organism evidence="3 4">
    <name type="scientific">Ktedonosporobacter rubrisoli</name>
    <dbReference type="NCBI Taxonomy" id="2509675"/>
    <lineage>
        <taxon>Bacteria</taxon>
        <taxon>Bacillati</taxon>
        <taxon>Chloroflexota</taxon>
        <taxon>Ktedonobacteria</taxon>
        <taxon>Ktedonobacterales</taxon>
        <taxon>Ktedonosporobacteraceae</taxon>
        <taxon>Ktedonosporobacter</taxon>
    </lineage>
</organism>
<dbReference type="OrthoDB" id="159739at2"/>
<dbReference type="InterPro" id="IPR013783">
    <property type="entry name" value="Ig-like_fold"/>
</dbReference>
<proteinExistence type="predicted"/>
<dbReference type="EMBL" id="CP035758">
    <property type="protein sequence ID" value="QBD78932.1"/>
    <property type="molecule type" value="Genomic_DNA"/>
</dbReference>
<keyword evidence="4" id="KW-1185">Reference proteome</keyword>
<dbReference type="InterPro" id="IPR032693">
    <property type="entry name" value="YtkA-like_dom"/>
</dbReference>
<dbReference type="KEGG" id="kbs:EPA93_24285"/>
<gene>
    <name evidence="3" type="ORF">EPA93_24285</name>
</gene>
<dbReference type="PROSITE" id="PS51257">
    <property type="entry name" value="PROKAR_LIPOPROTEIN"/>
    <property type="match status" value="1"/>
</dbReference>
<dbReference type="Proteomes" id="UP000290365">
    <property type="component" value="Chromosome"/>
</dbReference>
<evidence type="ECO:0000259" key="2">
    <source>
        <dbReference type="Pfam" id="PF13115"/>
    </source>
</evidence>
<feature type="transmembrane region" description="Helical" evidence="1">
    <location>
        <begin position="12"/>
        <end position="32"/>
    </location>
</feature>
<evidence type="ECO:0000313" key="4">
    <source>
        <dbReference type="Proteomes" id="UP000290365"/>
    </source>
</evidence>